<dbReference type="VEuPathDB" id="VectorBase:PPAI002586"/>
<reference evidence="2" key="1">
    <citation type="submission" date="2022-08" db="UniProtKB">
        <authorList>
            <consortium name="EnsemblMetazoa"/>
        </authorList>
    </citation>
    <scope>IDENTIFICATION</scope>
    <source>
        <strain evidence="2">Israel</strain>
    </source>
</reference>
<organism evidence="2 3">
    <name type="scientific">Phlebotomus papatasi</name>
    <name type="common">Sandfly</name>
    <dbReference type="NCBI Taxonomy" id="29031"/>
    <lineage>
        <taxon>Eukaryota</taxon>
        <taxon>Metazoa</taxon>
        <taxon>Ecdysozoa</taxon>
        <taxon>Arthropoda</taxon>
        <taxon>Hexapoda</taxon>
        <taxon>Insecta</taxon>
        <taxon>Pterygota</taxon>
        <taxon>Neoptera</taxon>
        <taxon>Endopterygota</taxon>
        <taxon>Diptera</taxon>
        <taxon>Nematocera</taxon>
        <taxon>Psychodoidea</taxon>
        <taxon>Psychodidae</taxon>
        <taxon>Phlebotomus</taxon>
        <taxon>Phlebotomus</taxon>
    </lineage>
</organism>
<evidence type="ECO:0000313" key="3">
    <source>
        <dbReference type="Proteomes" id="UP000092462"/>
    </source>
</evidence>
<evidence type="ECO:0000256" key="1">
    <source>
        <dbReference type="SAM" id="MobiDB-lite"/>
    </source>
</evidence>
<dbReference type="AlphaFoldDB" id="A0A1B0D529"/>
<evidence type="ECO:0000313" key="2">
    <source>
        <dbReference type="EnsemblMetazoa" id="PPAI002586-PA"/>
    </source>
</evidence>
<sequence>MASCEELFGEIHKISEILKSSDANWDVIEITQLLKSLGLQLDHLDFDTAANGETCPNPNLTIEIRCGSSRIVSRLTSQAKHQCICPENGHTSSFWEVQGTAPGALGIKSENTKEKSSNLLPEVSSAVNDGVTTLLNASLHLLKNAKQMNDLNTNDNKENTAPNIKSEDIPEKLDTSSSTQILSASPKDDVFLASVRADNDRDIRIIQQLSEARYKVDQALLMLKFNGKIDGTHNSLLMVTPQKPSASSSPRLSIAKKRSSTFNDPHQIDNHVDRKSIRTALALPPRGDKILKRRSVGALLQHNRKLS</sequence>
<proteinExistence type="predicted"/>
<dbReference type="Proteomes" id="UP000092462">
    <property type="component" value="Unassembled WGS sequence"/>
</dbReference>
<dbReference type="EnsemblMetazoa" id="PPAI002586-RA">
    <property type="protein sequence ID" value="PPAI002586-PA"/>
    <property type="gene ID" value="PPAI002586"/>
</dbReference>
<feature type="region of interest" description="Disordered" evidence="1">
    <location>
        <begin position="150"/>
        <end position="180"/>
    </location>
</feature>
<feature type="compositionally biased region" description="Polar residues" evidence="1">
    <location>
        <begin position="150"/>
        <end position="163"/>
    </location>
</feature>
<feature type="compositionally biased region" description="Basic and acidic residues" evidence="1">
    <location>
        <begin position="165"/>
        <end position="174"/>
    </location>
</feature>
<dbReference type="VEuPathDB" id="VectorBase:PPAPM1_000113"/>
<name>A0A1B0D529_PHLPP</name>
<dbReference type="EMBL" id="AJVK01011696">
    <property type="status" value="NOT_ANNOTATED_CDS"/>
    <property type="molecule type" value="Genomic_DNA"/>
</dbReference>
<keyword evidence="3" id="KW-1185">Reference proteome</keyword>
<accession>A0A1B0D529</accession>
<protein>
    <submittedName>
        <fullName evidence="2">Uncharacterized protein</fullName>
    </submittedName>
</protein>